<organism evidence="8 9">
    <name type="scientific">Deinococcus peraridilitoris (strain DSM 19664 / LMG 22246 / CIP 109416 / KR-200)</name>
    <dbReference type="NCBI Taxonomy" id="937777"/>
    <lineage>
        <taxon>Bacteria</taxon>
        <taxon>Thermotogati</taxon>
        <taxon>Deinococcota</taxon>
        <taxon>Deinococci</taxon>
        <taxon>Deinococcales</taxon>
        <taxon>Deinococcaceae</taxon>
        <taxon>Deinococcus</taxon>
    </lineage>
</organism>
<protein>
    <submittedName>
        <fullName evidence="8">DNA mismatch endonuclease Vsr</fullName>
    </submittedName>
</protein>
<keyword evidence="1" id="KW-0540">Nuclease</keyword>
<keyword evidence="4" id="KW-0378">Hydrolase</keyword>
<dbReference type="InterPro" id="IPR011335">
    <property type="entry name" value="Restrct_endonuc-II-like"/>
</dbReference>
<dbReference type="CDD" id="cd00221">
    <property type="entry name" value="Vsr"/>
    <property type="match status" value="1"/>
</dbReference>
<dbReference type="STRING" id="937777.Deipe_1636"/>
<reference evidence="9" key="1">
    <citation type="submission" date="2012-03" db="EMBL/GenBank/DDBJ databases">
        <title>Complete sequence of chromosome of Deinococcus peraridilitoris DSM 19664.</title>
        <authorList>
            <person name="Lucas S."/>
            <person name="Copeland A."/>
            <person name="Lapidus A."/>
            <person name="Glavina del Rio T."/>
            <person name="Dalin E."/>
            <person name="Tice H."/>
            <person name="Bruce D."/>
            <person name="Goodwin L."/>
            <person name="Pitluck S."/>
            <person name="Peters L."/>
            <person name="Mikhailova N."/>
            <person name="Lu M."/>
            <person name="Kyrpides N."/>
            <person name="Mavromatis K."/>
            <person name="Ivanova N."/>
            <person name="Brettin T."/>
            <person name="Detter J.C."/>
            <person name="Han C."/>
            <person name="Larimer F."/>
            <person name="Land M."/>
            <person name="Hauser L."/>
            <person name="Markowitz V."/>
            <person name="Cheng J.-F."/>
            <person name="Hugenholtz P."/>
            <person name="Woyke T."/>
            <person name="Wu D."/>
            <person name="Pukall R."/>
            <person name="Steenblock K."/>
            <person name="Brambilla E."/>
            <person name="Klenk H.-P."/>
            <person name="Eisen J.A."/>
        </authorList>
    </citation>
    <scope>NUCLEOTIDE SEQUENCE [LARGE SCALE GENOMIC DNA]</scope>
    <source>
        <strain evidence="9">DSM 19664 / LMG 22246 / CIP 109416 / KR-200</strain>
    </source>
</reference>
<sequence length="142" mass="16716">MSREQIRDRMANVRRSDTDIELALRSALHRRGLRFRKNVKGLPGSPDVVFPKCKVAVFVDGDFWHGWRFEERGHRLKPFWRAKVEQNMARDRRDVAALEVLGWRVLRVWEHEIRKELDDVVERVVQLVTRPENGPSDSTCDG</sequence>
<feature type="domain" description="DUF559" evidence="7">
    <location>
        <begin position="86"/>
        <end position="127"/>
    </location>
</feature>
<dbReference type="eggNOG" id="COG3727">
    <property type="taxonomic scope" value="Bacteria"/>
</dbReference>
<keyword evidence="3" id="KW-0227">DNA damage</keyword>
<dbReference type="EMBL" id="CP003382">
    <property type="protein sequence ID" value="AFZ67171.1"/>
    <property type="molecule type" value="Genomic_DNA"/>
</dbReference>
<evidence type="ECO:0000256" key="4">
    <source>
        <dbReference type="ARBA" id="ARBA00022801"/>
    </source>
</evidence>
<dbReference type="Proteomes" id="UP000010467">
    <property type="component" value="Chromosome"/>
</dbReference>
<dbReference type="NCBIfam" id="TIGR00632">
    <property type="entry name" value="vsr"/>
    <property type="match status" value="1"/>
</dbReference>
<evidence type="ECO:0000256" key="5">
    <source>
        <dbReference type="ARBA" id="ARBA00023204"/>
    </source>
</evidence>
<evidence type="ECO:0000256" key="3">
    <source>
        <dbReference type="ARBA" id="ARBA00022763"/>
    </source>
</evidence>
<keyword evidence="2 8" id="KW-0255">Endonuclease</keyword>
<dbReference type="GO" id="GO:0004519">
    <property type="term" value="F:endonuclease activity"/>
    <property type="evidence" value="ECO:0007669"/>
    <property type="project" value="UniProtKB-KW"/>
</dbReference>
<dbReference type="GO" id="GO:0006298">
    <property type="term" value="P:mismatch repair"/>
    <property type="evidence" value="ECO:0007669"/>
    <property type="project" value="InterPro"/>
</dbReference>
<evidence type="ECO:0000256" key="2">
    <source>
        <dbReference type="ARBA" id="ARBA00022759"/>
    </source>
</evidence>
<dbReference type="AlphaFoldDB" id="L0A014"/>
<dbReference type="HOGENOM" id="CLU_111913_2_2_0"/>
<dbReference type="Pfam" id="PF04480">
    <property type="entry name" value="DUF559"/>
    <property type="match status" value="1"/>
</dbReference>
<dbReference type="SUPFAM" id="SSF52980">
    <property type="entry name" value="Restriction endonuclease-like"/>
    <property type="match status" value="1"/>
</dbReference>
<comment type="similarity">
    <text evidence="6">Belongs to the Vsr family.</text>
</comment>
<dbReference type="OrthoDB" id="9801520at2"/>
<keyword evidence="5" id="KW-0234">DNA repair</keyword>
<dbReference type="KEGG" id="dpd:Deipe_1636"/>
<dbReference type="PATRIC" id="fig|937777.3.peg.1636"/>
<dbReference type="InterPro" id="IPR004603">
    <property type="entry name" value="DNA_mismatch_endonuc_vsr"/>
</dbReference>
<dbReference type="GO" id="GO:0016787">
    <property type="term" value="F:hydrolase activity"/>
    <property type="evidence" value="ECO:0007669"/>
    <property type="project" value="UniProtKB-KW"/>
</dbReference>
<dbReference type="Pfam" id="PF03852">
    <property type="entry name" value="Vsr"/>
    <property type="match status" value="1"/>
</dbReference>
<evidence type="ECO:0000256" key="6">
    <source>
        <dbReference type="ARBA" id="ARBA00029466"/>
    </source>
</evidence>
<dbReference type="InterPro" id="IPR007569">
    <property type="entry name" value="DUF559"/>
</dbReference>
<evidence type="ECO:0000313" key="9">
    <source>
        <dbReference type="Proteomes" id="UP000010467"/>
    </source>
</evidence>
<name>L0A014_DEIPD</name>
<gene>
    <name evidence="8" type="ordered locus">Deipe_1636</name>
</gene>
<proteinExistence type="inferred from homology"/>
<evidence type="ECO:0000259" key="7">
    <source>
        <dbReference type="Pfam" id="PF04480"/>
    </source>
</evidence>
<dbReference type="Gene3D" id="3.40.960.10">
    <property type="entry name" value="VSR Endonuclease"/>
    <property type="match status" value="1"/>
</dbReference>
<accession>L0A014</accession>
<evidence type="ECO:0000256" key="1">
    <source>
        <dbReference type="ARBA" id="ARBA00022722"/>
    </source>
</evidence>
<dbReference type="REBASE" id="57680">
    <property type="entry name" value="V.Dpe19664ORF1635P"/>
</dbReference>
<evidence type="ECO:0000313" key="8">
    <source>
        <dbReference type="EMBL" id="AFZ67171.1"/>
    </source>
</evidence>
<keyword evidence="9" id="KW-1185">Reference proteome</keyword>